<feature type="chain" id="PRO_5047005684" description="DUF3828 domain-containing protein" evidence="2">
    <location>
        <begin position="28"/>
        <end position="317"/>
    </location>
</feature>
<organism evidence="3 4">
    <name type="scientific">Lysobacter hankyongensis</name>
    <dbReference type="NCBI Taxonomy" id="1176535"/>
    <lineage>
        <taxon>Bacteria</taxon>
        <taxon>Pseudomonadati</taxon>
        <taxon>Pseudomonadota</taxon>
        <taxon>Gammaproteobacteria</taxon>
        <taxon>Lysobacterales</taxon>
        <taxon>Lysobacteraceae</taxon>
        <taxon>Lysobacter</taxon>
    </lineage>
</organism>
<evidence type="ECO:0000313" key="4">
    <source>
        <dbReference type="Proteomes" id="UP001499959"/>
    </source>
</evidence>
<dbReference type="Proteomes" id="UP001499959">
    <property type="component" value="Unassembled WGS sequence"/>
</dbReference>
<feature type="region of interest" description="Disordered" evidence="1">
    <location>
        <begin position="294"/>
        <end position="317"/>
    </location>
</feature>
<feature type="compositionally biased region" description="Pro residues" evidence="1">
    <location>
        <begin position="296"/>
        <end position="305"/>
    </location>
</feature>
<evidence type="ECO:0000256" key="1">
    <source>
        <dbReference type="SAM" id="MobiDB-lite"/>
    </source>
</evidence>
<evidence type="ECO:0000313" key="3">
    <source>
        <dbReference type="EMBL" id="GAA4788621.1"/>
    </source>
</evidence>
<evidence type="ECO:0008006" key="5">
    <source>
        <dbReference type="Google" id="ProtNLM"/>
    </source>
</evidence>
<proteinExistence type="predicted"/>
<accession>A0ABP9B1H2</accession>
<keyword evidence="2" id="KW-0732">Signal</keyword>
<protein>
    <recommendedName>
        <fullName evidence="5">DUF3828 domain-containing protein</fullName>
    </recommendedName>
</protein>
<comment type="caution">
    <text evidence="3">The sequence shown here is derived from an EMBL/GenBank/DDBJ whole genome shotgun (WGS) entry which is preliminary data.</text>
</comment>
<feature type="signal peptide" evidence="2">
    <location>
        <begin position="1"/>
        <end position="27"/>
    </location>
</feature>
<reference evidence="4" key="1">
    <citation type="journal article" date="2019" name="Int. J. Syst. Evol. Microbiol.">
        <title>The Global Catalogue of Microorganisms (GCM) 10K type strain sequencing project: providing services to taxonomists for standard genome sequencing and annotation.</title>
        <authorList>
            <consortium name="The Broad Institute Genomics Platform"/>
            <consortium name="The Broad Institute Genome Sequencing Center for Infectious Disease"/>
            <person name="Wu L."/>
            <person name="Ma J."/>
        </authorList>
    </citation>
    <scope>NUCLEOTIDE SEQUENCE [LARGE SCALE GENOMIC DNA]</scope>
    <source>
        <strain evidence="4">JCM 18204</strain>
    </source>
</reference>
<keyword evidence="4" id="KW-1185">Reference proteome</keyword>
<name>A0ABP9B1H2_9GAMM</name>
<dbReference type="RefSeq" id="WP_345302418.1">
    <property type="nucleotide sequence ID" value="NZ_BAABJE010000005.1"/>
</dbReference>
<gene>
    <name evidence="3" type="ORF">GCM10023307_12130</name>
</gene>
<feature type="compositionally biased region" description="Low complexity" evidence="1">
    <location>
        <begin position="306"/>
        <end position="317"/>
    </location>
</feature>
<dbReference type="EMBL" id="BAABJE010000005">
    <property type="protein sequence ID" value="GAA4788621.1"/>
    <property type="molecule type" value="Genomic_DNA"/>
</dbReference>
<evidence type="ECO:0000256" key="2">
    <source>
        <dbReference type="SAM" id="SignalP"/>
    </source>
</evidence>
<sequence length="317" mass="33802">MASALATPSHRFPAPLAALLAVALALAATSCGDEREHVAGAATEPVQAVALLSGHLRDNDLQAFAHDAVPPALRPALAAAWQAGRTRWPLEELPFDHRIPGVLATLAADGAEARLRRNFDRQFANAHSELRAAAKALGLFGAKYLQNDQALSPEERAHYVQVVEAMADWGGKARLGDPKRARAAIAKLSLAARRTELRDEADFRRLGMDESLRQLGPMAAAVKASLAGYGLDLDESLDAMSLSLESRDGDRARVRMRYPLGGRTIDTVVAVERVDGRWYISDFLRHARAAAAAPTPAAPLPPVAPPAETATAKPTSS</sequence>